<accession>A0AAP0KXM7</accession>
<comment type="caution">
    <text evidence="1">The sequence shown here is derived from an EMBL/GenBank/DDBJ whole genome shotgun (WGS) entry which is preliminary data.</text>
</comment>
<evidence type="ECO:0000313" key="1">
    <source>
        <dbReference type="EMBL" id="KAK9159888.1"/>
    </source>
</evidence>
<keyword evidence="2" id="KW-1185">Reference proteome</keyword>
<sequence length="49" mass="5645">MWNERASNIATDEILEEPMDFYNRTHFPFALVSSKSCSSAFECPISFKP</sequence>
<reference evidence="1 2" key="1">
    <citation type="submission" date="2024-01" db="EMBL/GenBank/DDBJ databases">
        <title>Genome assemblies of Stephania.</title>
        <authorList>
            <person name="Yang L."/>
        </authorList>
    </citation>
    <scope>NUCLEOTIDE SEQUENCE [LARGE SCALE GENOMIC DNA]</scope>
    <source>
        <strain evidence="1">YNDBR</strain>
        <tissue evidence="1">Leaf</tissue>
    </source>
</reference>
<dbReference type="EMBL" id="JBBNAF010000003">
    <property type="protein sequence ID" value="KAK9159888.1"/>
    <property type="molecule type" value="Genomic_DNA"/>
</dbReference>
<name>A0AAP0KXM7_9MAGN</name>
<evidence type="ECO:0000313" key="2">
    <source>
        <dbReference type="Proteomes" id="UP001420932"/>
    </source>
</evidence>
<dbReference type="Proteomes" id="UP001420932">
    <property type="component" value="Unassembled WGS sequence"/>
</dbReference>
<protein>
    <submittedName>
        <fullName evidence="1">Uncharacterized protein</fullName>
    </submittedName>
</protein>
<gene>
    <name evidence="1" type="ORF">Syun_006229</name>
</gene>
<organism evidence="1 2">
    <name type="scientific">Stephania yunnanensis</name>
    <dbReference type="NCBI Taxonomy" id="152371"/>
    <lineage>
        <taxon>Eukaryota</taxon>
        <taxon>Viridiplantae</taxon>
        <taxon>Streptophyta</taxon>
        <taxon>Embryophyta</taxon>
        <taxon>Tracheophyta</taxon>
        <taxon>Spermatophyta</taxon>
        <taxon>Magnoliopsida</taxon>
        <taxon>Ranunculales</taxon>
        <taxon>Menispermaceae</taxon>
        <taxon>Menispermoideae</taxon>
        <taxon>Cissampelideae</taxon>
        <taxon>Stephania</taxon>
    </lineage>
</organism>
<proteinExistence type="predicted"/>
<dbReference type="AlphaFoldDB" id="A0AAP0KXM7"/>